<gene>
    <name evidence="2" type="ORF">CYL18_01465</name>
</gene>
<dbReference type="AlphaFoldDB" id="A0A2S7N3D3"/>
<evidence type="ECO:0000313" key="2">
    <source>
        <dbReference type="EMBL" id="PQD96592.1"/>
    </source>
</evidence>
<feature type="transmembrane region" description="Helical" evidence="1">
    <location>
        <begin position="6"/>
        <end position="24"/>
    </location>
</feature>
<evidence type="ECO:0000313" key="3">
    <source>
        <dbReference type="Proteomes" id="UP000239663"/>
    </source>
</evidence>
<comment type="caution">
    <text evidence="2">The sequence shown here is derived from an EMBL/GenBank/DDBJ whole genome shotgun (WGS) entry which is preliminary data.</text>
</comment>
<feature type="transmembrane region" description="Helical" evidence="1">
    <location>
        <begin position="36"/>
        <end position="55"/>
    </location>
</feature>
<keyword evidence="1" id="KW-0812">Transmembrane</keyword>
<dbReference type="EMBL" id="PKOZ01000001">
    <property type="protein sequence ID" value="PQD96592.1"/>
    <property type="molecule type" value="Genomic_DNA"/>
</dbReference>
<protein>
    <submittedName>
        <fullName evidence="2">Uncharacterized protein</fullName>
    </submittedName>
</protein>
<feature type="transmembrane region" description="Helical" evidence="1">
    <location>
        <begin position="61"/>
        <end position="85"/>
    </location>
</feature>
<dbReference type="RefSeq" id="WP_104847689.1">
    <property type="nucleotide sequence ID" value="NZ_PKOZ01000001.1"/>
</dbReference>
<accession>A0A2S7N3D3</accession>
<keyword evidence="3" id="KW-1185">Reference proteome</keyword>
<dbReference type="Proteomes" id="UP000239663">
    <property type="component" value="Unassembled WGS sequence"/>
</dbReference>
<name>A0A2S7N3D3_9BACI</name>
<organism evidence="2 3">
    <name type="scientific">Pradoshia eiseniae</name>
    <dbReference type="NCBI Taxonomy" id="2064768"/>
    <lineage>
        <taxon>Bacteria</taxon>
        <taxon>Bacillati</taxon>
        <taxon>Bacillota</taxon>
        <taxon>Bacilli</taxon>
        <taxon>Bacillales</taxon>
        <taxon>Bacillaceae</taxon>
        <taxon>Pradoshia</taxon>
    </lineage>
</organism>
<evidence type="ECO:0000256" key="1">
    <source>
        <dbReference type="SAM" id="Phobius"/>
    </source>
</evidence>
<proteinExistence type="predicted"/>
<sequence>MFFVIPFLFASAIMVIALLFSLILKQFFHPPIAKIPVYMAIAAGAGIIYYGYKILRGFEGAMFSLVGIFTIMEGWMILSFLKGLFHKNFFTNER</sequence>
<keyword evidence="1" id="KW-0472">Membrane</keyword>
<reference evidence="2 3" key="1">
    <citation type="submission" date="2017-12" db="EMBL/GenBank/DDBJ databases">
        <title>Taxonomic description and draft genome of Pradoshia cofamensis Gen. nov., sp. nov., a thermotolerant bacillale isolated from anterior gut of earthworm Eisenia fetida.</title>
        <authorList>
            <person name="Saha T."/>
            <person name="Chakraborty R."/>
        </authorList>
    </citation>
    <scope>NUCLEOTIDE SEQUENCE [LARGE SCALE GENOMIC DNA]</scope>
    <source>
        <strain evidence="2 3">EAG3</strain>
    </source>
</reference>
<keyword evidence="1" id="KW-1133">Transmembrane helix</keyword>